<gene>
    <name evidence="1" type="ORF">ABE587_06405</name>
</gene>
<evidence type="ECO:0000313" key="1">
    <source>
        <dbReference type="EMBL" id="MEN5389452.1"/>
    </source>
</evidence>
<comment type="caution">
    <text evidence="1">The sequence shown here is derived from an EMBL/GenBank/DDBJ whole genome shotgun (WGS) entry which is preliminary data.</text>
</comment>
<dbReference type="InterPro" id="IPR011006">
    <property type="entry name" value="CheY-like_superfamily"/>
</dbReference>
<accession>A0ABV0C6S8</accession>
<sequence>MIEDNPIKRSKIIAHLVSSCDAQIDEAASFNSGLVLALRNDYDLLLLDMSMPTFDRTDQSNGGRFRPMAGRDIAVRLARSGRLPPVYVVTGYRDFGVGSLSMTIADIDASLKELGARYLGYTNFDVANSAWKDGINSVLNGLIK</sequence>
<evidence type="ECO:0000313" key="2">
    <source>
        <dbReference type="Proteomes" id="UP001400166"/>
    </source>
</evidence>
<reference evidence="1 2" key="1">
    <citation type="submission" date="2024-04" db="EMBL/GenBank/DDBJ databases">
        <title>WGS of bacteria from Torrens River.</title>
        <authorList>
            <person name="Wyrsch E.R."/>
            <person name="Drigo B."/>
        </authorList>
    </citation>
    <scope>NUCLEOTIDE SEQUENCE [LARGE SCALE GENOMIC DNA]</scope>
    <source>
        <strain evidence="1 2">TWI153</strain>
    </source>
</reference>
<dbReference type="Proteomes" id="UP001400166">
    <property type="component" value="Unassembled WGS sequence"/>
</dbReference>
<keyword evidence="2" id="KW-1185">Reference proteome</keyword>
<dbReference type="Gene3D" id="3.40.50.2300">
    <property type="match status" value="1"/>
</dbReference>
<dbReference type="EMBL" id="JBDJOF010000009">
    <property type="protein sequence ID" value="MEN5389452.1"/>
    <property type="molecule type" value="Genomic_DNA"/>
</dbReference>
<organism evidence="1 2">
    <name type="scientific">Stenotrophomonas hibiscicola</name>
    <dbReference type="NCBI Taxonomy" id="86189"/>
    <lineage>
        <taxon>Bacteria</taxon>
        <taxon>Pseudomonadati</taxon>
        <taxon>Pseudomonadota</taxon>
        <taxon>Gammaproteobacteria</taxon>
        <taxon>Lysobacterales</taxon>
        <taxon>Lysobacteraceae</taxon>
        <taxon>Stenotrophomonas</taxon>
        <taxon>Stenotrophomonas maltophilia group</taxon>
    </lineage>
</organism>
<protein>
    <submittedName>
        <fullName evidence="1">Response regulator</fullName>
    </submittedName>
</protein>
<dbReference type="CDD" id="cd00156">
    <property type="entry name" value="REC"/>
    <property type="match status" value="1"/>
</dbReference>
<dbReference type="SUPFAM" id="SSF52172">
    <property type="entry name" value="CheY-like"/>
    <property type="match status" value="1"/>
</dbReference>
<dbReference type="RefSeq" id="WP_207048972.1">
    <property type="nucleotide sequence ID" value="NZ_JBDJOF010000009.1"/>
</dbReference>
<proteinExistence type="predicted"/>
<name>A0ABV0C6S8_9GAMM</name>